<keyword evidence="12" id="KW-0496">Mitochondrion</keyword>
<evidence type="ECO:0000256" key="11">
    <source>
        <dbReference type="ARBA" id="ARBA00022990"/>
    </source>
</evidence>
<gene>
    <name evidence="18" type="ORF">BaRGS_00004346</name>
</gene>
<dbReference type="FunFam" id="1.20.120.550:FF:000002">
    <property type="entry name" value="Microsomal glutathione S-transferase 1"/>
    <property type="match status" value="1"/>
</dbReference>
<evidence type="ECO:0000256" key="4">
    <source>
        <dbReference type="ARBA" id="ARBA00010459"/>
    </source>
</evidence>
<evidence type="ECO:0000256" key="1">
    <source>
        <dbReference type="ARBA" id="ARBA00003701"/>
    </source>
</evidence>
<dbReference type="InterPro" id="IPR040162">
    <property type="entry name" value="MGST1-like"/>
</dbReference>
<proteinExistence type="inferred from homology"/>
<evidence type="ECO:0000256" key="6">
    <source>
        <dbReference type="ARBA" id="ARBA00022679"/>
    </source>
</evidence>
<accession>A0ABD0LZ32</accession>
<evidence type="ECO:0000256" key="14">
    <source>
        <dbReference type="ARBA" id="ARBA00038540"/>
    </source>
</evidence>
<dbReference type="InterPro" id="IPR001129">
    <property type="entry name" value="Membr-assoc_MAPEG"/>
</dbReference>
<keyword evidence="6" id="KW-0808">Transferase</keyword>
<keyword evidence="19" id="KW-1185">Reference proteome</keyword>
<name>A0ABD0LZ32_9CAEN</name>
<dbReference type="EMBL" id="JACVVK020000015">
    <property type="protein sequence ID" value="KAK7504480.1"/>
    <property type="molecule type" value="Genomic_DNA"/>
</dbReference>
<keyword evidence="13 17" id="KW-0472">Membrane</keyword>
<evidence type="ECO:0000313" key="18">
    <source>
        <dbReference type="EMBL" id="KAK7504480.1"/>
    </source>
</evidence>
<comment type="function">
    <text evidence="1">Conjugation of reduced glutathione to a wide number of exogenous and endogenous hydrophobic electrophiles.</text>
</comment>
<feature type="transmembrane region" description="Helical" evidence="17">
    <location>
        <begin position="17"/>
        <end position="37"/>
    </location>
</feature>
<feature type="transmembrane region" description="Helical" evidence="17">
    <location>
        <begin position="84"/>
        <end position="112"/>
    </location>
</feature>
<dbReference type="Proteomes" id="UP001519460">
    <property type="component" value="Unassembled WGS sequence"/>
</dbReference>
<keyword evidence="7 17" id="KW-0812">Transmembrane</keyword>
<keyword evidence="10 17" id="KW-1133">Transmembrane helix</keyword>
<evidence type="ECO:0000256" key="9">
    <source>
        <dbReference type="ARBA" id="ARBA00022824"/>
    </source>
</evidence>
<keyword evidence="9" id="KW-0256">Endoplasmic reticulum</keyword>
<dbReference type="Gene3D" id="1.20.120.550">
    <property type="entry name" value="Membrane associated eicosanoid/glutathione metabolism-like domain"/>
    <property type="match status" value="1"/>
</dbReference>
<feature type="transmembrane region" description="Helical" evidence="17">
    <location>
        <begin position="132"/>
        <end position="150"/>
    </location>
</feature>
<comment type="subunit">
    <text evidence="14">Homotrimer; The trimer binds only one molecule of glutathione.</text>
</comment>
<evidence type="ECO:0000256" key="10">
    <source>
        <dbReference type="ARBA" id="ARBA00022989"/>
    </source>
</evidence>
<evidence type="ECO:0000256" key="12">
    <source>
        <dbReference type="ARBA" id="ARBA00023128"/>
    </source>
</evidence>
<comment type="catalytic activity">
    <reaction evidence="16">
        <text>RX + glutathione = an S-substituted glutathione + a halide anion + H(+)</text>
        <dbReference type="Rhea" id="RHEA:16437"/>
        <dbReference type="ChEBI" id="CHEBI:15378"/>
        <dbReference type="ChEBI" id="CHEBI:16042"/>
        <dbReference type="ChEBI" id="CHEBI:17792"/>
        <dbReference type="ChEBI" id="CHEBI:57925"/>
        <dbReference type="ChEBI" id="CHEBI:90779"/>
        <dbReference type="EC" id="2.5.1.18"/>
    </reaction>
    <physiologicalReaction direction="left-to-right" evidence="16">
        <dbReference type="Rhea" id="RHEA:16438"/>
    </physiologicalReaction>
</comment>
<evidence type="ECO:0000256" key="8">
    <source>
        <dbReference type="ARBA" id="ARBA00022787"/>
    </source>
</evidence>
<dbReference type="GO" id="GO:0004364">
    <property type="term" value="F:glutathione transferase activity"/>
    <property type="evidence" value="ECO:0007669"/>
    <property type="project" value="UniProtKB-EC"/>
</dbReference>
<reference evidence="18 19" key="1">
    <citation type="journal article" date="2023" name="Sci. Data">
        <title>Genome assembly of the Korean intertidal mud-creeper Batillaria attramentaria.</title>
        <authorList>
            <person name="Patra A.K."/>
            <person name="Ho P.T."/>
            <person name="Jun S."/>
            <person name="Lee S.J."/>
            <person name="Kim Y."/>
            <person name="Won Y.J."/>
        </authorList>
    </citation>
    <scope>NUCLEOTIDE SEQUENCE [LARGE SCALE GENOMIC DNA]</scope>
    <source>
        <strain evidence="18">Wonlab-2016</strain>
    </source>
</reference>
<evidence type="ECO:0000313" key="19">
    <source>
        <dbReference type="Proteomes" id="UP001519460"/>
    </source>
</evidence>
<evidence type="ECO:0000256" key="15">
    <source>
        <dbReference type="ARBA" id="ARBA00039397"/>
    </source>
</evidence>
<comment type="caution">
    <text evidence="18">The sequence shown here is derived from an EMBL/GenBank/DDBJ whole genome shotgun (WGS) entry which is preliminary data.</text>
</comment>
<comment type="similarity">
    <text evidence="4">Belongs to the MAPEG family.</text>
</comment>
<dbReference type="GO" id="GO:0005789">
    <property type="term" value="C:endoplasmic reticulum membrane"/>
    <property type="evidence" value="ECO:0007669"/>
    <property type="project" value="UniProtKB-SubCell"/>
</dbReference>
<dbReference type="SUPFAM" id="SSF161084">
    <property type="entry name" value="MAPEG domain-like"/>
    <property type="match status" value="1"/>
</dbReference>
<keyword evidence="8" id="KW-1000">Mitochondrion outer membrane</keyword>
<evidence type="ECO:0000256" key="5">
    <source>
        <dbReference type="ARBA" id="ARBA00012452"/>
    </source>
</evidence>
<evidence type="ECO:0000256" key="13">
    <source>
        <dbReference type="ARBA" id="ARBA00023136"/>
    </source>
</evidence>
<dbReference type="PANTHER" id="PTHR10689:SF6">
    <property type="entry name" value="MICROSOMAL GLUTATHIONE S-TRANSFERASE 1"/>
    <property type="match status" value="1"/>
</dbReference>
<evidence type="ECO:0000256" key="16">
    <source>
        <dbReference type="ARBA" id="ARBA00049385"/>
    </source>
</evidence>
<evidence type="ECO:0000256" key="7">
    <source>
        <dbReference type="ARBA" id="ARBA00022692"/>
    </source>
</evidence>
<dbReference type="InterPro" id="IPR023352">
    <property type="entry name" value="MAPEG-like_dom_sf"/>
</dbReference>
<evidence type="ECO:0000256" key="2">
    <source>
        <dbReference type="ARBA" id="ARBA00004294"/>
    </source>
</evidence>
<dbReference type="GO" id="GO:0005741">
    <property type="term" value="C:mitochondrial outer membrane"/>
    <property type="evidence" value="ECO:0007669"/>
    <property type="project" value="UniProtKB-SubCell"/>
</dbReference>
<dbReference type="AlphaFoldDB" id="A0ABD0LZ32"/>
<organism evidence="18 19">
    <name type="scientific">Batillaria attramentaria</name>
    <dbReference type="NCBI Taxonomy" id="370345"/>
    <lineage>
        <taxon>Eukaryota</taxon>
        <taxon>Metazoa</taxon>
        <taxon>Spiralia</taxon>
        <taxon>Lophotrochozoa</taxon>
        <taxon>Mollusca</taxon>
        <taxon>Gastropoda</taxon>
        <taxon>Caenogastropoda</taxon>
        <taxon>Sorbeoconcha</taxon>
        <taxon>Cerithioidea</taxon>
        <taxon>Batillariidae</taxon>
        <taxon>Batillaria</taxon>
    </lineage>
</organism>
<dbReference type="EC" id="2.5.1.18" evidence="5"/>
<evidence type="ECO:0000256" key="17">
    <source>
        <dbReference type="SAM" id="Phobius"/>
    </source>
</evidence>
<dbReference type="PANTHER" id="PTHR10689">
    <property type="entry name" value="MICROSOMAL GLUTATHIONE S-TRANSFERASE 1"/>
    <property type="match status" value="1"/>
</dbReference>
<protein>
    <recommendedName>
        <fullName evidence="15">Microsomal glutathione S-transferase 1</fullName>
        <ecNumber evidence="5">2.5.1.18</ecNumber>
    </recommendedName>
</protein>
<dbReference type="Pfam" id="PF01124">
    <property type="entry name" value="MAPEG"/>
    <property type="match status" value="1"/>
</dbReference>
<evidence type="ECO:0000256" key="3">
    <source>
        <dbReference type="ARBA" id="ARBA00004477"/>
    </source>
</evidence>
<keyword evidence="11" id="KW-0007">Acetylation</keyword>
<comment type="subcellular location">
    <subcellularLocation>
        <location evidence="3">Endoplasmic reticulum membrane</location>
        <topology evidence="3">Multi-pass membrane protein</topology>
    </subcellularLocation>
    <subcellularLocation>
        <location evidence="2">Mitochondrion outer membrane</location>
    </subcellularLocation>
</comment>
<sequence>MAGESALSLDNPVFRAFVTYATVVVVKTMLMSVVTAFHRFKNMAFANPEDSAGFKDKEGGRLRPVSNDMVERVRRCHLNDLENVIPFVLIGLLYVTTSPNLSTAVLHFRLFAGARLFHSVAYLLPLPQPSRALGFFIGYFSTFSMAYSIFSKIGLAL</sequence>